<evidence type="ECO:0000313" key="4">
    <source>
        <dbReference type="Proteomes" id="UP000593943"/>
    </source>
</evidence>
<dbReference type="KEGG" id="beu:BE0216_03920"/>
<organism evidence="1 3">
    <name type="scientific">Bifidobacterium eulemuris</name>
    <dbReference type="NCBI Taxonomy" id="1765219"/>
    <lineage>
        <taxon>Bacteria</taxon>
        <taxon>Bacillati</taxon>
        <taxon>Actinomycetota</taxon>
        <taxon>Actinomycetes</taxon>
        <taxon>Bifidobacteriales</taxon>
        <taxon>Bifidobacteriaceae</taxon>
        <taxon>Bifidobacterium</taxon>
    </lineage>
</organism>
<evidence type="ECO:0000313" key="3">
    <source>
        <dbReference type="Proteomes" id="UP000216057"/>
    </source>
</evidence>
<gene>
    <name evidence="2" type="ORF">BE0216_03920</name>
    <name evidence="1" type="ORF">BEUL_1254</name>
</gene>
<reference evidence="2 4" key="2">
    <citation type="submission" date="2020-10" db="EMBL/GenBank/DDBJ databases">
        <title>Genome sequencing of Bifidobacterium eulemuris_DSMZ_100216.</title>
        <authorList>
            <person name="Kim J."/>
        </authorList>
    </citation>
    <scope>NUCLEOTIDE SEQUENCE [LARGE SCALE GENOMIC DNA]</scope>
    <source>
        <strain evidence="2 4">DSM 100216</strain>
    </source>
</reference>
<dbReference type="EMBL" id="CP062938">
    <property type="protein sequence ID" value="QOL31703.1"/>
    <property type="molecule type" value="Genomic_DNA"/>
</dbReference>
<reference evidence="1 3" key="1">
    <citation type="journal article" date="2017" name="BMC Genomics">
        <title>Comparative genomic and phylogenomic analyses of the Bifidobacteriaceae family.</title>
        <authorList>
            <person name="Lugli G.A."/>
            <person name="Milani C."/>
            <person name="Turroni F."/>
            <person name="Duranti S."/>
            <person name="Mancabelli L."/>
            <person name="Mangifesta M."/>
            <person name="Ferrario C."/>
            <person name="Modesto M."/>
            <person name="Mattarelli P."/>
            <person name="Jiri K."/>
            <person name="van Sinderen D."/>
            <person name="Ventura M."/>
        </authorList>
    </citation>
    <scope>NUCLEOTIDE SEQUENCE [LARGE SCALE GENOMIC DNA]</scope>
    <source>
        <strain evidence="1 3">DSM 100216</strain>
    </source>
</reference>
<dbReference type="AlphaFoldDB" id="A0A261G9X8"/>
<evidence type="ECO:0000313" key="2">
    <source>
        <dbReference type="EMBL" id="QOL31703.1"/>
    </source>
</evidence>
<evidence type="ECO:0000313" key="1">
    <source>
        <dbReference type="EMBL" id="OZG68241.1"/>
    </source>
</evidence>
<dbReference type="Proteomes" id="UP000216057">
    <property type="component" value="Unassembled WGS sequence"/>
</dbReference>
<dbReference type="Proteomes" id="UP000593943">
    <property type="component" value="Chromosome"/>
</dbReference>
<protein>
    <submittedName>
        <fullName evidence="1">Uncharacterized protein</fullName>
    </submittedName>
</protein>
<name>A0A261G9X8_9BIFI</name>
<keyword evidence="4" id="KW-1185">Reference proteome</keyword>
<dbReference type="EMBL" id="MWWZ01000006">
    <property type="protein sequence ID" value="OZG68241.1"/>
    <property type="molecule type" value="Genomic_DNA"/>
</dbReference>
<sequence>MRGPLPSRDDIESDAYKPLGHVNDLIEEVMELYPNTMRLLAHDDGPYLPEPHGPNPHVIHGFKYSANCEVTYQRWHAIRMKGTINEGDEIIYRIDYPDVNRLDPRDLEWRRGILHASYEYSCDCCDDDVLFTGWWLESHAPHYSQYIQDAILPNNRIRPLDGPLRVAAIIHPPETGWCCTPDGPRETVGFEITEVNHELIRELYGKDNDR</sequence>
<dbReference type="RefSeq" id="WP_094636833.1">
    <property type="nucleotide sequence ID" value="NZ_CP062938.1"/>
</dbReference>
<accession>A0A261G9X8</accession>
<proteinExistence type="predicted"/>